<dbReference type="AlphaFoldDB" id="A0A9P8RV44"/>
<proteinExistence type="inferred from homology"/>
<keyword evidence="9" id="KW-0206">Cytoskeleton</keyword>
<evidence type="ECO:0000256" key="5">
    <source>
        <dbReference type="ARBA" id="ARBA00022490"/>
    </source>
</evidence>
<keyword evidence="17" id="KW-1185">Reference proteome</keyword>
<keyword evidence="10" id="KW-0539">Nucleus</keyword>
<comment type="similarity">
    <text evidence="3">Belongs to the MNS1 family.</text>
</comment>
<dbReference type="PANTHER" id="PTHR19265:SF0">
    <property type="entry name" value="MEIOSIS-SPECIFIC NUCLEAR STRUCTURAL PROTEIN 1"/>
    <property type="match status" value="1"/>
</dbReference>
<protein>
    <recommendedName>
        <fullName evidence="4">Meiosis-specific nuclear structural protein 1</fullName>
    </recommendedName>
</protein>
<keyword evidence="6" id="KW-0282">Flagellum</keyword>
<keyword evidence="8" id="KW-0969">Cilium</keyword>
<evidence type="ECO:0000256" key="9">
    <source>
        <dbReference type="ARBA" id="ARBA00023212"/>
    </source>
</evidence>
<evidence type="ECO:0000256" key="10">
    <source>
        <dbReference type="ARBA" id="ARBA00023242"/>
    </source>
</evidence>
<evidence type="ECO:0000256" key="7">
    <source>
        <dbReference type="ARBA" id="ARBA00023054"/>
    </source>
</evidence>
<evidence type="ECO:0000256" key="13">
    <source>
        <dbReference type="ARBA" id="ARBA00046114"/>
    </source>
</evidence>
<feature type="domain" description="Trichohyalin-plectin-homology" evidence="15">
    <location>
        <begin position="109"/>
        <end position="462"/>
    </location>
</feature>
<comment type="caution">
    <text evidence="16">The sequence shown here is derived from an EMBL/GenBank/DDBJ whole genome shotgun (WGS) entry which is preliminary data.</text>
</comment>
<dbReference type="GO" id="GO:0005634">
    <property type="term" value="C:nucleus"/>
    <property type="evidence" value="ECO:0007669"/>
    <property type="project" value="UniProtKB-SubCell"/>
</dbReference>
<dbReference type="Proteomes" id="UP000018208">
    <property type="component" value="Unassembled WGS sequence"/>
</dbReference>
<keyword evidence="11" id="KW-0469">Meiosis</keyword>
<dbReference type="InterPro" id="IPR026504">
    <property type="entry name" value="MNS1"/>
</dbReference>
<sequence>MYSRQSMQDYYTREQTNEYKRQELQRFANQHVVGKDQEAKESTVHMRQKQNIALITGDEERIYQDHLKKIEREKEVQLRNQKEAEENDFFHKQEVERVRLAAKRQIVTQNCQELKDLRRAIVNAEASKANHETIQIHKDQIQVEREVEKVQTLEDLKLAAEIERQLKIKEIARAEKMHEELYNGMLFDAAEKQRLADEFRQEELNLEKKMVSEAIAEAMAFRQQQIDQYNTKVVKATTERREFEQQRQQLKANQLKLEQEELYRINQYQKEQDQRDKKRKEMQQFRQLAFDDLLNKIATQLKQREDKINKMQALRIEIQEFLEGEKLKEREAAELMQRARIQQDLIQAMHNQQAERAGKEAEYREYEEFHKNQVIAAYRHSQELEAKAERERRQMVADYREQMDKQLELQREQRMQEEAEIRLFEKKMASEGELDDEAKQMIADERARIIRECATKVFDYMNQGQLTEEDLSIMPEDIQAKIKEIRTERKLTQAGVGAKEMQYISSSIVPNNQKVVETKQKVEEMKRKYDCALPW</sequence>
<reference evidence="16 17" key="1">
    <citation type="journal article" date="2014" name="PLoS Genet.">
        <title>The Genome of Spironucleus salmonicida Highlights a Fish Pathogen Adapted to Fluctuating Environments.</title>
        <authorList>
            <person name="Xu F."/>
            <person name="Jerlstrom-Hultqvist J."/>
            <person name="Einarsson E."/>
            <person name="Astvaldsson A."/>
            <person name="Svard S.G."/>
            <person name="Andersson J.O."/>
        </authorList>
    </citation>
    <scope>NUCLEOTIDE SEQUENCE [LARGE SCALE GENOMIC DNA]</scope>
    <source>
        <strain evidence="16 17">ATCC 50377</strain>
    </source>
</reference>
<evidence type="ECO:0000256" key="6">
    <source>
        <dbReference type="ARBA" id="ARBA00022846"/>
    </source>
</evidence>
<dbReference type="EMBL" id="AUWU02000008">
    <property type="protein sequence ID" value="KAH0570260.1"/>
    <property type="molecule type" value="Genomic_DNA"/>
</dbReference>
<evidence type="ECO:0000256" key="2">
    <source>
        <dbReference type="ARBA" id="ARBA00004611"/>
    </source>
</evidence>
<evidence type="ECO:0000256" key="3">
    <source>
        <dbReference type="ARBA" id="ARBA00009158"/>
    </source>
</evidence>
<gene>
    <name evidence="16" type="ORF">SS50377_28235</name>
</gene>
<dbReference type="GO" id="GO:0051321">
    <property type="term" value="P:meiotic cell cycle"/>
    <property type="evidence" value="ECO:0007669"/>
    <property type="project" value="UniProtKB-KW"/>
</dbReference>
<feature type="coiled-coil region" evidence="14">
    <location>
        <begin position="400"/>
        <end position="427"/>
    </location>
</feature>
<organism evidence="16 17">
    <name type="scientific">Spironucleus salmonicida</name>
    <dbReference type="NCBI Taxonomy" id="348837"/>
    <lineage>
        <taxon>Eukaryota</taxon>
        <taxon>Metamonada</taxon>
        <taxon>Diplomonadida</taxon>
        <taxon>Hexamitidae</taxon>
        <taxon>Hexamitinae</taxon>
        <taxon>Spironucleus</taxon>
    </lineage>
</organism>
<accession>A0A9P8RV44</accession>
<keyword evidence="5" id="KW-0963">Cytoplasm</keyword>
<comment type="function">
    <text evidence="13">Microtubule inner protein (MIP) part of the dynein-decorated doublet microtubules (DMTs) in cilia axoneme, which is required for motile cilia beating. May play a role in the control of meiotic division and germ cell differentiation through regulation of pairing and recombination during meiosis. Required for sperm flagella assembly. May play a role in the assembly and function of the outer dynein arm-docking complex (ODA-DC). ODA-DC mediates outer dynein arms (ODA) binding onto the axonemal doublet microtubules.</text>
</comment>
<evidence type="ECO:0000256" key="8">
    <source>
        <dbReference type="ARBA" id="ARBA00023069"/>
    </source>
</evidence>
<dbReference type="Pfam" id="PF13868">
    <property type="entry name" value="TPH"/>
    <property type="match status" value="1"/>
</dbReference>
<evidence type="ECO:0000256" key="4">
    <source>
        <dbReference type="ARBA" id="ARBA00014813"/>
    </source>
</evidence>
<evidence type="ECO:0000313" key="17">
    <source>
        <dbReference type="Proteomes" id="UP000018208"/>
    </source>
</evidence>
<evidence type="ECO:0000256" key="11">
    <source>
        <dbReference type="ARBA" id="ARBA00023254"/>
    </source>
</evidence>
<evidence type="ECO:0000313" key="16">
    <source>
        <dbReference type="EMBL" id="KAH0570260.1"/>
    </source>
</evidence>
<dbReference type="PANTHER" id="PTHR19265">
    <property type="entry name" value="MEIOSIS-SPECIFIC NUCLEAR STRUCTURAL PROTEIN 1"/>
    <property type="match status" value="1"/>
</dbReference>
<evidence type="ECO:0000259" key="15">
    <source>
        <dbReference type="Pfam" id="PF13868"/>
    </source>
</evidence>
<comment type="subcellular location">
    <subcellularLocation>
        <location evidence="2">Cytoplasm</location>
        <location evidence="2">Cytoskeleton</location>
        <location evidence="2">Flagellum axoneme</location>
    </subcellularLocation>
    <subcellularLocation>
        <location evidence="1">Nucleus</location>
    </subcellularLocation>
</comment>
<keyword evidence="12" id="KW-0966">Cell projection</keyword>
<evidence type="ECO:0000256" key="1">
    <source>
        <dbReference type="ARBA" id="ARBA00004123"/>
    </source>
</evidence>
<name>A0A9P8RV44_9EUKA</name>
<dbReference type="RefSeq" id="XP_067761033.1">
    <property type="nucleotide sequence ID" value="XM_067912011.1"/>
</dbReference>
<keyword evidence="7 14" id="KW-0175">Coiled coil</keyword>
<feature type="coiled-coil region" evidence="14">
    <location>
        <begin position="189"/>
        <end position="314"/>
    </location>
</feature>
<dbReference type="InterPro" id="IPR043597">
    <property type="entry name" value="TPH_dom"/>
</dbReference>
<dbReference type="KEGG" id="ssao:94302258"/>
<evidence type="ECO:0000256" key="12">
    <source>
        <dbReference type="ARBA" id="ARBA00023273"/>
    </source>
</evidence>
<dbReference type="GeneID" id="94302258"/>
<evidence type="ECO:0000256" key="14">
    <source>
        <dbReference type="SAM" id="Coils"/>
    </source>
</evidence>